<dbReference type="KEGG" id="ngr:NAEGRDRAFT_70656"/>
<gene>
    <name evidence="8" type="ORF">NAEGRDRAFT_70656</name>
</gene>
<dbReference type="eggNOG" id="KOG1066">
    <property type="taxonomic scope" value="Eukaryota"/>
</dbReference>
<dbReference type="Gene3D" id="3.20.20.80">
    <property type="entry name" value="Glycosidases"/>
    <property type="match status" value="1"/>
</dbReference>
<dbReference type="VEuPathDB" id="AmoebaDB:NAEGRDRAFT_70656"/>
<evidence type="ECO:0000259" key="6">
    <source>
        <dbReference type="Pfam" id="PF01055"/>
    </source>
</evidence>
<dbReference type="Proteomes" id="UP000006671">
    <property type="component" value="Unassembled WGS sequence"/>
</dbReference>
<dbReference type="GO" id="GO:0004553">
    <property type="term" value="F:hydrolase activity, hydrolyzing O-glycosyl compounds"/>
    <property type="evidence" value="ECO:0007669"/>
    <property type="project" value="InterPro"/>
</dbReference>
<evidence type="ECO:0000256" key="3">
    <source>
        <dbReference type="ARBA" id="ARBA00023295"/>
    </source>
</evidence>
<accession>D2VNX9</accession>
<dbReference type="AlphaFoldDB" id="D2VNX9"/>
<dbReference type="CDD" id="cd06597">
    <property type="entry name" value="GH31_transferase_CtsY"/>
    <property type="match status" value="1"/>
</dbReference>
<dbReference type="OrthoDB" id="10070917at2759"/>
<dbReference type="RefSeq" id="XP_002674241.1">
    <property type="nucleotide sequence ID" value="XM_002674195.1"/>
</dbReference>
<dbReference type="Pfam" id="PF01055">
    <property type="entry name" value="Glyco_hydro_31_2nd"/>
    <property type="match status" value="1"/>
</dbReference>
<keyword evidence="5" id="KW-1133">Transmembrane helix</keyword>
<keyword evidence="5" id="KW-0812">Transmembrane</keyword>
<dbReference type="SUPFAM" id="SSF51011">
    <property type="entry name" value="Glycosyl hydrolase domain"/>
    <property type="match status" value="1"/>
</dbReference>
<dbReference type="InterPro" id="IPR048395">
    <property type="entry name" value="Glyco_hydro_31_C"/>
</dbReference>
<keyword evidence="5" id="KW-0472">Membrane</keyword>
<evidence type="ECO:0000256" key="4">
    <source>
        <dbReference type="RuleBase" id="RU361185"/>
    </source>
</evidence>
<reference evidence="8 9" key="1">
    <citation type="journal article" date="2010" name="Cell">
        <title>The genome of Naegleria gruberi illuminates early eukaryotic versatility.</title>
        <authorList>
            <person name="Fritz-Laylin L.K."/>
            <person name="Prochnik S.E."/>
            <person name="Ginger M.L."/>
            <person name="Dacks J.B."/>
            <person name="Carpenter M.L."/>
            <person name="Field M.C."/>
            <person name="Kuo A."/>
            <person name="Paredez A."/>
            <person name="Chapman J."/>
            <person name="Pham J."/>
            <person name="Shu S."/>
            <person name="Neupane R."/>
            <person name="Cipriano M."/>
            <person name="Mancuso J."/>
            <person name="Tu H."/>
            <person name="Salamov A."/>
            <person name="Lindquist E."/>
            <person name="Shapiro H."/>
            <person name="Lucas S."/>
            <person name="Grigoriev I.V."/>
            <person name="Cande W.Z."/>
            <person name="Fulton C."/>
            <person name="Rokhsar D.S."/>
            <person name="Dawson S.C."/>
        </authorList>
    </citation>
    <scope>NUCLEOTIDE SEQUENCE [LARGE SCALE GENOMIC DNA]</scope>
    <source>
        <strain evidence="8 9">NEG-M</strain>
    </source>
</reference>
<evidence type="ECO:0000313" key="9">
    <source>
        <dbReference type="Proteomes" id="UP000006671"/>
    </source>
</evidence>
<dbReference type="SUPFAM" id="SSF51445">
    <property type="entry name" value="(Trans)glycosidases"/>
    <property type="match status" value="1"/>
</dbReference>
<dbReference type="Pfam" id="PF21365">
    <property type="entry name" value="Glyco_hydro_31_3rd"/>
    <property type="match status" value="1"/>
</dbReference>
<dbReference type="InterPro" id="IPR017853">
    <property type="entry name" value="GH"/>
</dbReference>
<feature type="domain" description="Glycosyl hydrolase family 31 C-terminal" evidence="7">
    <location>
        <begin position="399"/>
        <end position="463"/>
    </location>
</feature>
<dbReference type="GeneID" id="8862441"/>
<dbReference type="PANTHER" id="PTHR43053">
    <property type="entry name" value="GLYCOSIDASE FAMILY 31"/>
    <property type="match status" value="1"/>
</dbReference>
<feature type="transmembrane region" description="Helical" evidence="5">
    <location>
        <begin position="7"/>
        <end position="25"/>
    </location>
</feature>
<dbReference type="InterPro" id="IPR000322">
    <property type="entry name" value="Glyco_hydro_31_TIM"/>
</dbReference>
<dbReference type="InterPro" id="IPR013780">
    <property type="entry name" value="Glyco_hydro_b"/>
</dbReference>
<dbReference type="EMBL" id="GG738885">
    <property type="protein sequence ID" value="EFC41497.1"/>
    <property type="molecule type" value="Genomic_DNA"/>
</dbReference>
<keyword evidence="2 4" id="KW-0378">Hydrolase</keyword>
<proteinExistence type="inferred from homology"/>
<sequence>MSCKSAMVLVVLMMVMMLMAIGLLAKSVQIDSEDYVVPPVPLQKAPYAEWAHHHWVWIDHGRENQQTLMNLVNSYLSYDIPVGAIDIDSEWSTGINNFIIDKNKFPNMYQFVKTLHSMNIRVICWVTSVVNVDSSNYNEGKEKGYYLNSGSTVKWWHGHGSFIDYSNPDALNWWHNQLNNLLILNETDKSVGIDGWKCDGTDPYVFEFIYIHGHKGHISEREYANMYYRDFFYYTRQIRGDDALIMARPVDSFLGYVYLDFAPRDVVFSGWVGDQDPTFEGLQNAIKNMFHSAWNKYVSFGTDIAGYRGGGKRDLSLYIRWFQMGTFNGLMENGGNGVHEPWGYDTPSLNVTNIYRRYVHIHYELNPYLYSAGINAYANDKSIMTPQCSYTMFTPEFWTYTLGDNILVTPMVDSSSNVVVFFPKGKWVDYFNHDRIIEGGQTMTLNYTSYDQFPVFYKAGSILPFNITSDHVNLFGNSRTNRGYLTIAIHYPHDNTEQVQDIESHGIQVRYIKNTADNTLSVSISAPNSFRKDFKNLKFLLDIRGMVPSSPSGYKISQYSFYEKEYVNLQRVDNVESFNRNIPSFGSYVHMPISKYSVFNSKNQIVDSQKHQPVLIKLHDIIRGVKLVIQ</sequence>
<dbReference type="InParanoid" id="D2VNX9"/>
<keyword evidence="3 4" id="KW-0326">Glycosidase</keyword>
<keyword evidence="9" id="KW-1185">Reference proteome</keyword>
<dbReference type="PANTHER" id="PTHR43053:SF4">
    <property type="entry name" value="MYOGENESIS-REGULATING GLYCOSIDASE"/>
    <property type="match status" value="1"/>
</dbReference>
<dbReference type="GO" id="GO:0005975">
    <property type="term" value="P:carbohydrate metabolic process"/>
    <property type="evidence" value="ECO:0007669"/>
    <property type="project" value="InterPro"/>
</dbReference>
<evidence type="ECO:0000256" key="5">
    <source>
        <dbReference type="SAM" id="Phobius"/>
    </source>
</evidence>
<evidence type="ECO:0000256" key="1">
    <source>
        <dbReference type="ARBA" id="ARBA00007806"/>
    </source>
</evidence>
<evidence type="ECO:0000259" key="7">
    <source>
        <dbReference type="Pfam" id="PF21365"/>
    </source>
</evidence>
<dbReference type="InterPro" id="IPR050985">
    <property type="entry name" value="Alpha-glycosidase_related"/>
</dbReference>
<protein>
    <submittedName>
        <fullName evidence="8">Predicted protein</fullName>
    </submittedName>
</protein>
<dbReference type="Gene3D" id="2.60.40.1180">
    <property type="entry name" value="Golgi alpha-mannosidase II"/>
    <property type="match status" value="1"/>
</dbReference>
<evidence type="ECO:0000256" key="2">
    <source>
        <dbReference type="ARBA" id="ARBA00022801"/>
    </source>
</evidence>
<name>D2VNX9_NAEGR</name>
<comment type="similarity">
    <text evidence="1 4">Belongs to the glycosyl hydrolase 31 family.</text>
</comment>
<organism evidence="9">
    <name type="scientific">Naegleria gruberi</name>
    <name type="common">Amoeba</name>
    <dbReference type="NCBI Taxonomy" id="5762"/>
    <lineage>
        <taxon>Eukaryota</taxon>
        <taxon>Discoba</taxon>
        <taxon>Heterolobosea</taxon>
        <taxon>Tetramitia</taxon>
        <taxon>Eutetramitia</taxon>
        <taxon>Vahlkampfiidae</taxon>
        <taxon>Naegleria</taxon>
    </lineage>
</organism>
<evidence type="ECO:0000313" key="8">
    <source>
        <dbReference type="EMBL" id="EFC41497.1"/>
    </source>
</evidence>
<feature type="domain" description="Glycoside hydrolase family 31 TIM barrel" evidence="6">
    <location>
        <begin position="61"/>
        <end position="372"/>
    </location>
</feature>
<dbReference type="OMA" id="VHIHYEL"/>